<dbReference type="InterPro" id="IPR005074">
    <property type="entry name" value="Peptidase_C39"/>
</dbReference>
<evidence type="ECO:0000256" key="6">
    <source>
        <dbReference type="ARBA" id="ARBA00022840"/>
    </source>
</evidence>
<evidence type="ECO:0000256" key="1">
    <source>
        <dbReference type="ARBA" id="ARBA00004651"/>
    </source>
</evidence>
<name>A0ABS4L8Y4_STRAV</name>
<dbReference type="EMBL" id="JAGGLQ010000008">
    <property type="protein sequence ID" value="MBP2038575.1"/>
    <property type="molecule type" value="Genomic_DNA"/>
</dbReference>
<evidence type="ECO:0000256" key="5">
    <source>
        <dbReference type="ARBA" id="ARBA00022807"/>
    </source>
</evidence>
<dbReference type="PROSITE" id="PS50893">
    <property type="entry name" value="ABC_TRANSPORTER_2"/>
    <property type="match status" value="1"/>
</dbReference>
<dbReference type="Proteomes" id="UP001519310">
    <property type="component" value="Unassembled WGS sequence"/>
</dbReference>
<keyword evidence="5" id="KW-0645">Protease</keyword>
<protein>
    <submittedName>
        <fullName evidence="13">ABC-type bacteriocin/lantibiotic exporter with double-glycine peptidase domain</fullName>
    </submittedName>
</protein>
<dbReference type="InterPro" id="IPR027417">
    <property type="entry name" value="P-loop_NTPase"/>
</dbReference>
<keyword evidence="5" id="KW-0788">Thiol protease</keyword>
<reference evidence="13 14" key="1">
    <citation type="submission" date="2021-03" db="EMBL/GenBank/DDBJ databases">
        <title>Genomic Encyclopedia of Type Strains, Phase IV (KMG-IV): sequencing the most valuable type-strain genomes for metagenomic binning, comparative biology and taxonomic classification.</title>
        <authorList>
            <person name="Goeker M."/>
        </authorList>
    </citation>
    <scope>NUCLEOTIDE SEQUENCE [LARGE SCALE GENOMIC DNA]</scope>
    <source>
        <strain evidence="13 14">DSM 40526</strain>
    </source>
</reference>
<keyword evidence="3" id="KW-0547">Nucleotide-binding</keyword>
<dbReference type="InterPro" id="IPR011527">
    <property type="entry name" value="ABC1_TM_dom"/>
</dbReference>
<dbReference type="PROSITE" id="PS50929">
    <property type="entry name" value="ABC_TM1F"/>
    <property type="match status" value="1"/>
</dbReference>
<keyword evidence="2 9" id="KW-0812">Transmembrane</keyword>
<dbReference type="InterPro" id="IPR003593">
    <property type="entry name" value="AAA+_ATPase"/>
</dbReference>
<feature type="transmembrane region" description="Helical" evidence="9">
    <location>
        <begin position="276"/>
        <end position="295"/>
    </location>
</feature>
<dbReference type="Gene3D" id="3.90.70.10">
    <property type="entry name" value="Cysteine proteinases"/>
    <property type="match status" value="1"/>
</dbReference>
<organism evidence="13 14">
    <name type="scientific">Streptomyces avidinii</name>
    <dbReference type="NCBI Taxonomy" id="1895"/>
    <lineage>
        <taxon>Bacteria</taxon>
        <taxon>Bacillati</taxon>
        <taxon>Actinomycetota</taxon>
        <taxon>Actinomycetes</taxon>
        <taxon>Kitasatosporales</taxon>
        <taxon>Streptomycetaceae</taxon>
        <taxon>Streptomyces</taxon>
    </lineage>
</organism>
<dbReference type="InterPro" id="IPR017871">
    <property type="entry name" value="ABC_transporter-like_CS"/>
</dbReference>
<feature type="domain" description="ABC transmembrane type-1" evidence="11">
    <location>
        <begin position="164"/>
        <end position="441"/>
    </location>
</feature>
<dbReference type="PANTHER" id="PTHR43394:SF1">
    <property type="entry name" value="ATP-BINDING CASSETTE SUB-FAMILY B MEMBER 10, MITOCHONDRIAL"/>
    <property type="match status" value="1"/>
</dbReference>
<dbReference type="InterPro" id="IPR003439">
    <property type="entry name" value="ABC_transporter-like_ATP-bd"/>
</dbReference>
<dbReference type="SUPFAM" id="SSF52540">
    <property type="entry name" value="P-loop containing nucleoside triphosphate hydrolases"/>
    <property type="match status" value="1"/>
</dbReference>
<dbReference type="Pfam" id="PF00664">
    <property type="entry name" value="ABC_membrane"/>
    <property type="match status" value="1"/>
</dbReference>
<comment type="subcellular location">
    <subcellularLocation>
        <location evidence="1">Cell membrane</location>
        <topology evidence="1">Multi-pass membrane protein</topology>
    </subcellularLocation>
</comment>
<evidence type="ECO:0000256" key="8">
    <source>
        <dbReference type="ARBA" id="ARBA00023136"/>
    </source>
</evidence>
<dbReference type="InterPro" id="IPR036640">
    <property type="entry name" value="ABC1_TM_sf"/>
</dbReference>
<dbReference type="PROSITE" id="PS00211">
    <property type="entry name" value="ABC_TRANSPORTER_1"/>
    <property type="match status" value="1"/>
</dbReference>
<feature type="transmembrane region" description="Helical" evidence="9">
    <location>
        <begin position="202"/>
        <end position="227"/>
    </location>
</feature>
<evidence type="ECO:0000256" key="4">
    <source>
        <dbReference type="ARBA" id="ARBA00022801"/>
    </source>
</evidence>
<keyword evidence="8 9" id="KW-0472">Membrane</keyword>
<dbReference type="Pfam" id="PF03412">
    <property type="entry name" value="Peptidase_C39"/>
    <property type="match status" value="1"/>
</dbReference>
<keyword evidence="7 9" id="KW-1133">Transmembrane helix</keyword>
<dbReference type="InterPro" id="IPR039421">
    <property type="entry name" value="Type_1_exporter"/>
</dbReference>
<dbReference type="PANTHER" id="PTHR43394">
    <property type="entry name" value="ATP-DEPENDENT PERMEASE MDL1, MITOCHONDRIAL"/>
    <property type="match status" value="1"/>
</dbReference>
<dbReference type="PROSITE" id="PS50990">
    <property type="entry name" value="PEPTIDASE_C39"/>
    <property type="match status" value="1"/>
</dbReference>
<feature type="domain" description="Peptidase C39" evidence="12">
    <location>
        <begin position="11"/>
        <end position="130"/>
    </location>
</feature>
<accession>A0ABS4L8Y4</accession>
<feature type="transmembrane region" description="Helical" evidence="9">
    <location>
        <begin position="301"/>
        <end position="319"/>
    </location>
</feature>
<keyword evidence="14" id="KW-1185">Reference proteome</keyword>
<dbReference type="SUPFAM" id="SSF90123">
    <property type="entry name" value="ABC transporter transmembrane region"/>
    <property type="match status" value="1"/>
</dbReference>
<dbReference type="Pfam" id="PF00005">
    <property type="entry name" value="ABC_tran"/>
    <property type="match status" value="1"/>
</dbReference>
<evidence type="ECO:0000313" key="14">
    <source>
        <dbReference type="Proteomes" id="UP001519310"/>
    </source>
</evidence>
<evidence type="ECO:0000259" key="11">
    <source>
        <dbReference type="PROSITE" id="PS50929"/>
    </source>
</evidence>
<keyword evidence="6" id="KW-0067">ATP-binding</keyword>
<evidence type="ECO:0000259" key="12">
    <source>
        <dbReference type="PROSITE" id="PS50990"/>
    </source>
</evidence>
<feature type="transmembrane region" description="Helical" evidence="9">
    <location>
        <begin position="383"/>
        <end position="408"/>
    </location>
</feature>
<proteinExistence type="predicted"/>
<dbReference type="RefSeq" id="WP_209468407.1">
    <property type="nucleotide sequence ID" value="NZ_BMVL01000013.1"/>
</dbReference>
<evidence type="ECO:0000259" key="10">
    <source>
        <dbReference type="PROSITE" id="PS50893"/>
    </source>
</evidence>
<evidence type="ECO:0000256" key="2">
    <source>
        <dbReference type="ARBA" id="ARBA00022692"/>
    </source>
</evidence>
<feature type="transmembrane region" description="Helical" evidence="9">
    <location>
        <begin position="161"/>
        <end position="182"/>
    </location>
</feature>
<gene>
    <name evidence="13" type="ORF">J2Z77_004386</name>
</gene>
<evidence type="ECO:0000256" key="3">
    <source>
        <dbReference type="ARBA" id="ARBA00022741"/>
    </source>
</evidence>
<evidence type="ECO:0000313" key="13">
    <source>
        <dbReference type="EMBL" id="MBP2038575.1"/>
    </source>
</evidence>
<feature type="domain" description="ABC transporter" evidence="10">
    <location>
        <begin position="475"/>
        <end position="708"/>
    </location>
</feature>
<dbReference type="SMART" id="SM00382">
    <property type="entry name" value="AAA"/>
    <property type="match status" value="1"/>
</dbReference>
<dbReference type="Gene3D" id="3.40.50.300">
    <property type="entry name" value="P-loop containing nucleotide triphosphate hydrolases"/>
    <property type="match status" value="1"/>
</dbReference>
<comment type="caution">
    <text evidence="13">The sequence shown here is derived from an EMBL/GenBank/DDBJ whole genome shotgun (WGS) entry which is preliminary data.</text>
</comment>
<keyword evidence="4" id="KW-0378">Hydrolase</keyword>
<sequence length="715" mass="78042">MRVRRVKEVHQFAPAECALCCIAMILSAHGSRNSVTRLRREYETGRDGLTIKETADILRGHGMEVRTFRASTGSLRKLAFPLIAYWNDSHLVVLEKLTERRATVVDPSGGRRTHPVEEFEKHYSGLVMEATPTDAYTPVRHHEPSVWWEFLRAMRGAKWPLIHASLMSLLLYVFTVLMPMAIEHVINHFARYFTELSVPVVGALLLLPMAGYFAVSMLRSACLASVIRGLGELMMGRTFRTLLGLPYKYFANRSQGELMFRLSSIASVRDMLSSQVSAVLLDVGSLVVVFGYIFIKSVPLGLLAVAVFLCMVTVAAVSYRPIRKVTTFEINETTESSSLQMEALSSIETLKVSGMTDSFFANWQRVYAGAMDRTRRRIVLQGAASSGHAVFQVFGPLLVLAAGLWLVWRGRLDLGTAVAVQAMTATSLGTVTSLSTAFSQFVIANAQVTRVADILHQPPVKPVFGEQEVDIEGAVSLRGVGFSYPGARTPALRDVTFDVRAGQSVAVVGSSGSGKSTLGKLLMGLYPVGSGGIDYDGVSIGDIGADSFYRRVAYVPQEIVLSNRTIAENIAFGVPDADPEAVQRAARQAQIHQDVEAMPLGYATQIREMGGSLSGGQRQRVALARALIRQPRVLVLDEATSALDTVTESRIAEALAGLKCTRIIIAHRLSTIMNADLIVVLQDGRVVQTGRHHELVALSGPYRDLVHSQVSVQPV</sequence>
<evidence type="ECO:0000256" key="7">
    <source>
        <dbReference type="ARBA" id="ARBA00022989"/>
    </source>
</evidence>
<evidence type="ECO:0000256" key="9">
    <source>
        <dbReference type="SAM" id="Phobius"/>
    </source>
</evidence>
<dbReference type="Gene3D" id="1.20.1560.10">
    <property type="entry name" value="ABC transporter type 1, transmembrane domain"/>
    <property type="match status" value="1"/>
</dbReference>